<dbReference type="EMBL" id="NAEP01000034">
    <property type="protein sequence ID" value="PDQ35375.1"/>
    <property type="molecule type" value="Genomic_DNA"/>
</dbReference>
<dbReference type="InterPro" id="IPR029062">
    <property type="entry name" value="Class_I_gatase-like"/>
</dbReference>
<evidence type="ECO:0000313" key="3">
    <source>
        <dbReference type="Proteomes" id="UP000219994"/>
    </source>
</evidence>
<protein>
    <submittedName>
        <fullName evidence="2">Trehalose utilization protein ThuA</fullName>
    </submittedName>
</protein>
<dbReference type="AlphaFoldDB" id="A0A2A6FR63"/>
<sequence>MTIAVTMWNENIHETTEPHIMPFYPDGIHGAVAAALDGVLGDEVRVHTATLQQTDHGLTEERLEATDVLFWWGHLAHDQVADEIVERVQRHVLGGMGLVVLHSGHFSQIFTRMMGTSCSLSWRDDGDREVLWVTAPGHPLTEGVPSPLVVDAHETYGEFFDVPEPDETIFISSFSGSEVFRSGLTYRRGRGRIFYFSPGDQKYPIYNHPDIQRVLANAARWAASTERHAPPIVAHPSSIRNTSPVSVILPRHPTDLGISSP</sequence>
<accession>A0A2A6FR63</accession>
<dbReference type="Proteomes" id="UP000219994">
    <property type="component" value="Unassembled WGS sequence"/>
</dbReference>
<dbReference type="InterPro" id="IPR009381">
    <property type="entry name" value="Trehalose_catabolism_ThuA_prok"/>
</dbReference>
<feature type="domain" description="ThuA-like" evidence="1">
    <location>
        <begin position="40"/>
        <end position="222"/>
    </location>
</feature>
<name>A0A2A6FR63_9MICO</name>
<dbReference type="InterPro" id="IPR029010">
    <property type="entry name" value="ThuA-like"/>
</dbReference>
<evidence type="ECO:0000313" key="2">
    <source>
        <dbReference type="EMBL" id="PDQ35375.1"/>
    </source>
</evidence>
<dbReference type="SUPFAM" id="SSF52317">
    <property type="entry name" value="Class I glutamine amidotransferase-like"/>
    <property type="match status" value="1"/>
</dbReference>
<dbReference type="PIRSF" id="PIRSF030013">
    <property type="entry name" value="ThuA"/>
    <property type="match status" value="1"/>
</dbReference>
<proteinExistence type="predicted"/>
<dbReference type="Gene3D" id="3.40.50.880">
    <property type="match status" value="1"/>
</dbReference>
<comment type="caution">
    <text evidence="2">The sequence shown here is derived from an EMBL/GenBank/DDBJ whole genome shotgun (WGS) entry which is preliminary data.</text>
</comment>
<dbReference type="Pfam" id="PF06283">
    <property type="entry name" value="ThuA"/>
    <property type="match status" value="1"/>
</dbReference>
<reference evidence="3" key="1">
    <citation type="submission" date="2017-03" db="EMBL/GenBank/DDBJ databases">
        <authorList>
            <person name="Lund M.B."/>
        </authorList>
    </citation>
    <scope>NUCLEOTIDE SEQUENCE [LARGE SCALE GENOMIC DNA]</scope>
</reference>
<organism evidence="2 3">
    <name type="scientific">Candidatus Lumbricidiphila eiseniae</name>
    <dbReference type="NCBI Taxonomy" id="1969409"/>
    <lineage>
        <taxon>Bacteria</taxon>
        <taxon>Bacillati</taxon>
        <taxon>Actinomycetota</taxon>
        <taxon>Actinomycetes</taxon>
        <taxon>Micrococcales</taxon>
        <taxon>Microbacteriaceae</taxon>
        <taxon>Candidatus Lumbricidiphila</taxon>
    </lineage>
</organism>
<gene>
    <name evidence="2" type="ORF">B5766_05995</name>
</gene>
<evidence type="ECO:0000259" key="1">
    <source>
        <dbReference type="Pfam" id="PF06283"/>
    </source>
</evidence>